<dbReference type="NCBIfam" id="TIGR03421">
    <property type="entry name" value="FeS_CyaY"/>
    <property type="match status" value="1"/>
</dbReference>
<reference evidence="5 6" key="1">
    <citation type="journal article" date="2014" name="BMC Genomics">
        <title>A genomic perspective on a new bacterial genus and species from the Alcaligenaceae family, Basilea psittacipulmonis.</title>
        <authorList>
            <person name="Whiteson K.L."/>
            <person name="Hernandez D."/>
            <person name="Lazarevic V."/>
            <person name="Gaia N."/>
            <person name="Farinelli L."/>
            <person name="Francois P."/>
            <person name="Pilo P."/>
            <person name="Frey J."/>
            <person name="Schrenzel J."/>
        </authorList>
    </citation>
    <scope>NUCLEOTIDE SEQUENCE [LARGE SCALE GENOMIC DNA]</scope>
    <source>
        <strain evidence="5 6">DSM 24701</strain>
    </source>
</reference>
<dbReference type="InterPro" id="IPR047584">
    <property type="entry name" value="CyaY"/>
</dbReference>
<keyword evidence="6" id="KW-1185">Reference proteome</keyword>
<protein>
    <recommendedName>
        <fullName evidence="4">Iron-sulfur cluster assembly protein CyaY</fullName>
    </recommendedName>
</protein>
<dbReference type="Gene3D" id="3.30.920.10">
    <property type="entry name" value="Frataxin/CyaY"/>
    <property type="match status" value="1"/>
</dbReference>
<evidence type="ECO:0000256" key="4">
    <source>
        <dbReference type="HAMAP-Rule" id="MF_00142"/>
    </source>
</evidence>
<name>A0A077DB47_9BURK</name>
<evidence type="ECO:0000313" key="5">
    <source>
        <dbReference type="EMBL" id="AIL32105.1"/>
    </source>
</evidence>
<gene>
    <name evidence="4" type="primary">cyaY</name>
    <name evidence="5" type="ORF">IX83_01100</name>
</gene>
<accession>A0A077DB47</accession>
<evidence type="ECO:0000256" key="2">
    <source>
        <dbReference type="ARBA" id="ARBA00022723"/>
    </source>
</evidence>
<dbReference type="PANTHER" id="PTHR16821">
    <property type="entry name" value="FRATAXIN"/>
    <property type="match status" value="1"/>
</dbReference>
<comment type="similarity">
    <text evidence="1 4">Belongs to the frataxin family.</text>
</comment>
<dbReference type="GO" id="GO:0016226">
    <property type="term" value="P:iron-sulfur cluster assembly"/>
    <property type="evidence" value="ECO:0007669"/>
    <property type="project" value="UniProtKB-UniRule"/>
</dbReference>
<evidence type="ECO:0000256" key="1">
    <source>
        <dbReference type="ARBA" id="ARBA00008183"/>
    </source>
</evidence>
<dbReference type="GO" id="GO:0005737">
    <property type="term" value="C:cytoplasm"/>
    <property type="evidence" value="ECO:0007669"/>
    <property type="project" value="UniProtKB-ARBA"/>
</dbReference>
<dbReference type="Pfam" id="PF01491">
    <property type="entry name" value="Frataxin_Cyay"/>
    <property type="match status" value="1"/>
</dbReference>
<dbReference type="PROSITE" id="PS50810">
    <property type="entry name" value="FRATAXIN_2"/>
    <property type="match status" value="1"/>
</dbReference>
<dbReference type="KEGG" id="bpsi:IX83_01100"/>
<dbReference type="HAMAP" id="MF_00142">
    <property type="entry name" value="CyaY"/>
    <property type="match status" value="1"/>
</dbReference>
<dbReference type="SUPFAM" id="SSF55387">
    <property type="entry name" value="Frataxin/Nqo15-like"/>
    <property type="match status" value="1"/>
</dbReference>
<dbReference type="STRING" id="1072685.IX83_01100"/>
<keyword evidence="3 4" id="KW-0408">Iron</keyword>
<evidence type="ECO:0000313" key="6">
    <source>
        <dbReference type="Proteomes" id="UP000028945"/>
    </source>
</evidence>
<dbReference type="OrthoDB" id="285675at2"/>
<dbReference type="RefSeq" id="WP_038498171.1">
    <property type="nucleotide sequence ID" value="NZ_AFWK01000116.1"/>
</dbReference>
<dbReference type="AlphaFoldDB" id="A0A077DB47"/>
<dbReference type="InterPro" id="IPR002908">
    <property type="entry name" value="Frataxin/CyaY"/>
</dbReference>
<dbReference type="SMART" id="SM01219">
    <property type="entry name" value="Frataxin_Cyay"/>
    <property type="match status" value="1"/>
</dbReference>
<proteinExistence type="inferred from homology"/>
<comment type="function">
    <text evidence="4">Involved in iron-sulfur (Fe-S) cluster assembly. May act as a regulator of Fe-S biogenesis.</text>
</comment>
<dbReference type="eggNOG" id="COG1965">
    <property type="taxonomic scope" value="Bacteria"/>
</dbReference>
<dbReference type="Proteomes" id="UP000028945">
    <property type="component" value="Chromosome"/>
</dbReference>
<organism evidence="5 6">
    <name type="scientific">Basilea psittacipulmonis DSM 24701</name>
    <dbReference type="NCBI Taxonomy" id="1072685"/>
    <lineage>
        <taxon>Bacteria</taxon>
        <taxon>Pseudomonadati</taxon>
        <taxon>Pseudomonadota</taxon>
        <taxon>Betaproteobacteria</taxon>
        <taxon>Burkholderiales</taxon>
        <taxon>Alcaligenaceae</taxon>
        <taxon>Basilea</taxon>
    </lineage>
</organism>
<dbReference type="PANTHER" id="PTHR16821:SF2">
    <property type="entry name" value="FRATAXIN, MITOCHONDRIAL"/>
    <property type="match status" value="1"/>
</dbReference>
<dbReference type="EMBL" id="CP009238">
    <property type="protein sequence ID" value="AIL32105.1"/>
    <property type="molecule type" value="Genomic_DNA"/>
</dbReference>
<dbReference type="GO" id="GO:0008199">
    <property type="term" value="F:ferric iron binding"/>
    <property type="evidence" value="ECO:0007669"/>
    <property type="project" value="InterPro"/>
</dbReference>
<dbReference type="InterPro" id="IPR020895">
    <property type="entry name" value="Frataxin_CS"/>
</dbReference>
<dbReference type="InterPro" id="IPR036524">
    <property type="entry name" value="Frataxin/CyaY_sf"/>
</dbReference>
<sequence>MTETEFLSLAETIFSKIETQVDQWFEHLDLDIDASRNGAVLSLTFANRQQAIINTQAPLQEIWLAAPSGAWHYQFHNGHWEDTRGELNLAQRLSKVCSELSQHPLTIEL</sequence>
<dbReference type="PROSITE" id="PS01344">
    <property type="entry name" value="FRATAXIN_1"/>
    <property type="match status" value="1"/>
</dbReference>
<dbReference type="HOGENOM" id="CLU_080880_3_0_4"/>
<keyword evidence="2 4" id="KW-0479">Metal-binding</keyword>
<evidence type="ECO:0000256" key="3">
    <source>
        <dbReference type="ARBA" id="ARBA00023004"/>
    </source>
</evidence>